<dbReference type="PROSITE" id="PS50263">
    <property type="entry name" value="CN_HYDROLASE"/>
    <property type="match status" value="1"/>
</dbReference>
<evidence type="ECO:0000313" key="4">
    <source>
        <dbReference type="EMBL" id="MFI1963084.1"/>
    </source>
</evidence>
<dbReference type="SUPFAM" id="SSF56317">
    <property type="entry name" value="Carbon-nitrogen hydrolase"/>
    <property type="match status" value="1"/>
</dbReference>
<dbReference type="GO" id="GO:0016787">
    <property type="term" value="F:hydrolase activity"/>
    <property type="evidence" value="ECO:0007669"/>
    <property type="project" value="UniProtKB-KW"/>
</dbReference>
<dbReference type="Proteomes" id="UP001611548">
    <property type="component" value="Unassembled WGS sequence"/>
</dbReference>
<evidence type="ECO:0000259" key="3">
    <source>
        <dbReference type="PROSITE" id="PS50263"/>
    </source>
</evidence>
<dbReference type="CDD" id="cd07197">
    <property type="entry name" value="nitrilase"/>
    <property type="match status" value="1"/>
</dbReference>
<accession>A0ABW7UK92</accession>
<dbReference type="InterPro" id="IPR050345">
    <property type="entry name" value="Aliph_Amidase/BUP"/>
</dbReference>
<sequence>MSNTLTVALLQLARVEGEMAAGEAVCRRAKALGADIALFPEMWSNGYLADLPPGPGAEDVHRHPDLWGGGGSAAPSLDGSVWRGKPVARDSAFVGHFRELAAELDLAIALTYLEKWDGPEGPGGPERAGEPGRLAGTDRAGGPGEPGGSERSGRLPPRNTVSLIDRHGRLALTYAKAHTCAFALPEAALTPGDSFEVRTLDTAAGPVEVGAMICYDREFPESARALMLAGAELILTPNACELEQNRLAQLRSRAYENMTAIAVANYAGPGWGRSVAFDGMAFDEGGTSRDMLVVEAGEAPGIYPAVFDLDALRAYRRRETWGDAFRRPSTYGALTDRTVREPFTRVDAEGHRLPC</sequence>
<dbReference type="Gene3D" id="3.60.110.10">
    <property type="entry name" value="Carbon-nitrogen hydrolase"/>
    <property type="match status" value="1"/>
</dbReference>
<evidence type="ECO:0000256" key="1">
    <source>
        <dbReference type="ARBA" id="ARBA00022801"/>
    </source>
</evidence>
<feature type="domain" description="CN hydrolase" evidence="3">
    <location>
        <begin position="5"/>
        <end position="309"/>
    </location>
</feature>
<reference evidence="4 5" key="1">
    <citation type="submission" date="2024-10" db="EMBL/GenBank/DDBJ databases">
        <title>The Natural Products Discovery Center: Release of the First 8490 Sequenced Strains for Exploring Actinobacteria Biosynthetic Diversity.</title>
        <authorList>
            <person name="Kalkreuter E."/>
            <person name="Kautsar S.A."/>
            <person name="Yang D."/>
            <person name="Bader C.D."/>
            <person name="Teijaro C.N."/>
            <person name="Fluegel L."/>
            <person name="Davis C.M."/>
            <person name="Simpson J.R."/>
            <person name="Lauterbach L."/>
            <person name="Steele A.D."/>
            <person name="Gui C."/>
            <person name="Meng S."/>
            <person name="Li G."/>
            <person name="Viehrig K."/>
            <person name="Ye F."/>
            <person name="Su P."/>
            <person name="Kiefer A.F."/>
            <person name="Nichols A."/>
            <person name="Cepeda A.J."/>
            <person name="Yan W."/>
            <person name="Fan B."/>
            <person name="Jiang Y."/>
            <person name="Adhikari A."/>
            <person name="Zheng C.-J."/>
            <person name="Schuster L."/>
            <person name="Cowan T.M."/>
            <person name="Smanski M.J."/>
            <person name="Chevrette M.G."/>
            <person name="De Carvalho L.P.S."/>
            <person name="Shen B."/>
        </authorList>
    </citation>
    <scope>NUCLEOTIDE SEQUENCE [LARGE SCALE GENOMIC DNA]</scope>
    <source>
        <strain evidence="4 5">NPDC020327</strain>
    </source>
</reference>
<gene>
    <name evidence="4" type="ORF">ACH429_02890</name>
</gene>
<dbReference type="PANTHER" id="PTHR43674">
    <property type="entry name" value="NITRILASE C965.09-RELATED"/>
    <property type="match status" value="1"/>
</dbReference>
<keyword evidence="5" id="KW-1185">Reference proteome</keyword>
<organism evidence="4 5">
    <name type="scientific">Streptomyces pathocidini</name>
    <dbReference type="NCBI Taxonomy" id="1650571"/>
    <lineage>
        <taxon>Bacteria</taxon>
        <taxon>Bacillati</taxon>
        <taxon>Actinomycetota</taxon>
        <taxon>Actinomycetes</taxon>
        <taxon>Kitasatosporales</taxon>
        <taxon>Streptomycetaceae</taxon>
        <taxon>Streptomyces</taxon>
    </lineage>
</organism>
<dbReference type="PANTHER" id="PTHR43674:SF16">
    <property type="entry name" value="CARBON-NITROGEN FAMILY, PUTATIVE (AFU_ORTHOLOGUE AFUA_5G02350)-RELATED"/>
    <property type="match status" value="1"/>
</dbReference>
<keyword evidence="1 4" id="KW-0378">Hydrolase</keyword>
<protein>
    <submittedName>
        <fullName evidence="4">Carbon-nitrogen hydrolase family protein</fullName>
    </submittedName>
</protein>
<name>A0ABW7UK92_9ACTN</name>
<dbReference type="InterPro" id="IPR003010">
    <property type="entry name" value="C-N_Hydrolase"/>
</dbReference>
<dbReference type="InterPro" id="IPR036526">
    <property type="entry name" value="C-N_Hydrolase_sf"/>
</dbReference>
<comment type="caution">
    <text evidence="4">The sequence shown here is derived from an EMBL/GenBank/DDBJ whole genome shotgun (WGS) entry which is preliminary data.</text>
</comment>
<feature type="region of interest" description="Disordered" evidence="2">
    <location>
        <begin position="117"/>
        <end position="159"/>
    </location>
</feature>
<evidence type="ECO:0000313" key="5">
    <source>
        <dbReference type="Proteomes" id="UP001611548"/>
    </source>
</evidence>
<dbReference type="Pfam" id="PF00795">
    <property type="entry name" value="CN_hydrolase"/>
    <property type="match status" value="1"/>
</dbReference>
<proteinExistence type="predicted"/>
<evidence type="ECO:0000256" key="2">
    <source>
        <dbReference type="SAM" id="MobiDB-lite"/>
    </source>
</evidence>
<dbReference type="RefSeq" id="WP_398717972.1">
    <property type="nucleotide sequence ID" value="NZ_JBIRWE010000001.1"/>
</dbReference>
<dbReference type="EMBL" id="JBIRWE010000001">
    <property type="protein sequence ID" value="MFI1963084.1"/>
    <property type="molecule type" value="Genomic_DNA"/>
</dbReference>